<feature type="transmembrane region" description="Helical" evidence="7">
    <location>
        <begin position="223"/>
        <end position="246"/>
    </location>
</feature>
<evidence type="ECO:0000256" key="7">
    <source>
        <dbReference type="SAM" id="Phobius"/>
    </source>
</evidence>
<proteinExistence type="inferred from homology"/>
<feature type="transmembrane region" description="Helical" evidence="7">
    <location>
        <begin position="108"/>
        <end position="128"/>
    </location>
</feature>
<feature type="transmembrane region" description="Helical" evidence="7">
    <location>
        <begin position="191"/>
        <end position="211"/>
    </location>
</feature>
<dbReference type="EMBL" id="JAHLPM010000001">
    <property type="protein sequence ID" value="MBU5436604.1"/>
    <property type="molecule type" value="Genomic_DNA"/>
</dbReference>
<protein>
    <submittedName>
        <fullName evidence="9">DMT family transporter</fullName>
    </submittedName>
</protein>
<evidence type="ECO:0000259" key="8">
    <source>
        <dbReference type="Pfam" id="PF00892"/>
    </source>
</evidence>
<dbReference type="RefSeq" id="WP_216515943.1">
    <property type="nucleotide sequence ID" value="NZ_JAHLPM010000001.1"/>
</dbReference>
<evidence type="ECO:0000313" key="10">
    <source>
        <dbReference type="Proteomes" id="UP000749471"/>
    </source>
</evidence>
<evidence type="ECO:0000256" key="4">
    <source>
        <dbReference type="ARBA" id="ARBA00022692"/>
    </source>
</evidence>
<keyword evidence="4 7" id="KW-0812">Transmembrane</keyword>
<feature type="domain" description="EamA" evidence="8">
    <location>
        <begin position="165"/>
        <end position="300"/>
    </location>
</feature>
<feature type="transmembrane region" description="Helical" evidence="7">
    <location>
        <begin position="258"/>
        <end position="276"/>
    </location>
</feature>
<name>A0ABS6E128_9FIRM</name>
<feature type="transmembrane region" description="Helical" evidence="7">
    <location>
        <begin position="83"/>
        <end position="102"/>
    </location>
</feature>
<comment type="subcellular location">
    <subcellularLocation>
        <location evidence="1">Cell membrane</location>
        <topology evidence="1">Multi-pass membrane protein</topology>
    </subcellularLocation>
</comment>
<evidence type="ECO:0000256" key="1">
    <source>
        <dbReference type="ARBA" id="ARBA00004651"/>
    </source>
</evidence>
<organism evidence="9 10">
    <name type="scientific">Tissierella simiarum</name>
    <dbReference type="NCBI Taxonomy" id="2841534"/>
    <lineage>
        <taxon>Bacteria</taxon>
        <taxon>Bacillati</taxon>
        <taxon>Bacillota</taxon>
        <taxon>Tissierellia</taxon>
        <taxon>Tissierellales</taxon>
        <taxon>Tissierellaceae</taxon>
        <taxon>Tissierella</taxon>
    </lineage>
</organism>
<evidence type="ECO:0000256" key="6">
    <source>
        <dbReference type="ARBA" id="ARBA00023136"/>
    </source>
</evidence>
<comment type="similarity">
    <text evidence="2">Belongs to the EamA transporter family.</text>
</comment>
<feature type="transmembrane region" description="Helical" evidence="7">
    <location>
        <begin position="282"/>
        <end position="301"/>
    </location>
</feature>
<feature type="transmembrane region" description="Helical" evidence="7">
    <location>
        <begin position="43"/>
        <end position="63"/>
    </location>
</feature>
<evidence type="ECO:0000256" key="2">
    <source>
        <dbReference type="ARBA" id="ARBA00007362"/>
    </source>
</evidence>
<dbReference type="PANTHER" id="PTHR32322:SF18">
    <property type="entry name" value="S-ADENOSYLMETHIONINE_S-ADENOSYLHOMOCYSTEINE TRANSPORTER"/>
    <property type="match status" value="1"/>
</dbReference>
<reference evidence="9 10" key="1">
    <citation type="submission" date="2021-06" db="EMBL/GenBank/DDBJ databases">
        <authorList>
            <person name="Sun Q."/>
            <person name="Li D."/>
        </authorList>
    </citation>
    <scope>NUCLEOTIDE SEQUENCE [LARGE SCALE GENOMIC DNA]</scope>
    <source>
        <strain evidence="9 10">MSJ-40</strain>
    </source>
</reference>
<dbReference type="InterPro" id="IPR050638">
    <property type="entry name" value="AA-Vitamin_Transporters"/>
</dbReference>
<accession>A0ABS6E128</accession>
<keyword evidence="3" id="KW-1003">Cell membrane</keyword>
<evidence type="ECO:0000313" key="9">
    <source>
        <dbReference type="EMBL" id="MBU5436604.1"/>
    </source>
</evidence>
<feature type="transmembrane region" description="Helical" evidence="7">
    <location>
        <begin position="164"/>
        <end position="184"/>
    </location>
</feature>
<comment type="caution">
    <text evidence="9">The sequence shown here is derived from an EMBL/GenBank/DDBJ whole genome shotgun (WGS) entry which is preliminary data.</text>
</comment>
<dbReference type="Proteomes" id="UP000749471">
    <property type="component" value="Unassembled WGS sequence"/>
</dbReference>
<evidence type="ECO:0000256" key="3">
    <source>
        <dbReference type="ARBA" id="ARBA00022475"/>
    </source>
</evidence>
<feature type="transmembrane region" description="Helical" evidence="7">
    <location>
        <begin position="140"/>
        <end position="158"/>
    </location>
</feature>
<dbReference type="Pfam" id="PF00892">
    <property type="entry name" value="EamA"/>
    <property type="match status" value="2"/>
</dbReference>
<sequence>MEKIFTKKSNILIISLICTILWGSAFPVIKISYETFKINPSDIFSKIYFAGLRFFIASIMVYIIRKIVIKEKLEIKKSSIKPILILGIFQTTLQYFFFYIGVANTSGIKSAILQSGSTFFTVIAAHFIYEGDKLNTRKVISLLLGFSGVIFVNLGKNFDLSFKMIGEGFLIISALASTMATIYVKSISTDIDSFLVSGGQMFLGSLFLLLVGKIGMKGSSLNFNFLGIMLLVYSAFISAAAFVLWYMLLKYNPPGEIAIYRLFIPIFGAISSILFIREEHFTINLVLGLALVVLGIIVLNIDNKKRISS</sequence>
<keyword evidence="6 7" id="KW-0472">Membrane</keyword>
<dbReference type="PANTHER" id="PTHR32322">
    <property type="entry name" value="INNER MEMBRANE TRANSPORTER"/>
    <property type="match status" value="1"/>
</dbReference>
<gene>
    <name evidence="9" type="ORF">KQI42_01215</name>
</gene>
<keyword evidence="10" id="KW-1185">Reference proteome</keyword>
<evidence type="ECO:0000256" key="5">
    <source>
        <dbReference type="ARBA" id="ARBA00022989"/>
    </source>
</evidence>
<keyword evidence="5 7" id="KW-1133">Transmembrane helix</keyword>
<feature type="domain" description="EamA" evidence="8">
    <location>
        <begin position="12"/>
        <end position="153"/>
    </location>
</feature>
<dbReference type="InterPro" id="IPR000620">
    <property type="entry name" value="EamA_dom"/>
</dbReference>